<dbReference type="PANTHER" id="PTHR46018:SF2">
    <property type="entry name" value="ZINC PHOSPHODIESTERASE ELAC PROTEIN 1"/>
    <property type="match status" value="1"/>
</dbReference>
<gene>
    <name evidence="3" type="ORF">OSTQU699_LOCUS5845</name>
</gene>
<dbReference type="Proteomes" id="UP000708148">
    <property type="component" value="Unassembled WGS sequence"/>
</dbReference>
<feature type="domain" description="Metallo-beta-lactamase" evidence="2">
    <location>
        <begin position="18"/>
        <end position="199"/>
    </location>
</feature>
<dbReference type="Gene3D" id="3.60.15.10">
    <property type="entry name" value="Ribonuclease Z/Hydroxyacylglutathione hydrolase-like"/>
    <property type="match status" value="1"/>
</dbReference>
<dbReference type="CDD" id="cd07719">
    <property type="entry name" value="arylsulfatase_AtsA-like_MBL-fold"/>
    <property type="match status" value="1"/>
</dbReference>
<comment type="caution">
    <text evidence="3">The sequence shown here is derived from an EMBL/GenBank/DDBJ whole genome shotgun (WGS) entry which is preliminary data.</text>
</comment>
<dbReference type="InterPro" id="IPR001279">
    <property type="entry name" value="Metallo-B-lactamas"/>
</dbReference>
<organism evidence="3 4">
    <name type="scientific">Ostreobium quekettii</name>
    <dbReference type="NCBI Taxonomy" id="121088"/>
    <lineage>
        <taxon>Eukaryota</taxon>
        <taxon>Viridiplantae</taxon>
        <taxon>Chlorophyta</taxon>
        <taxon>core chlorophytes</taxon>
        <taxon>Ulvophyceae</taxon>
        <taxon>TCBD clade</taxon>
        <taxon>Bryopsidales</taxon>
        <taxon>Ostreobineae</taxon>
        <taxon>Ostreobiaceae</taxon>
        <taxon>Ostreobium</taxon>
    </lineage>
</organism>
<dbReference type="AlphaFoldDB" id="A0A8S1J068"/>
<dbReference type="PANTHER" id="PTHR46018">
    <property type="entry name" value="ZINC PHOSPHODIESTERASE ELAC PROTEIN 1"/>
    <property type="match status" value="1"/>
</dbReference>
<keyword evidence="1" id="KW-0378">Hydrolase</keyword>
<keyword evidence="4" id="KW-1185">Reference proteome</keyword>
<evidence type="ECO:0000259" key="2">
    <source>
        <dbReference type="SMART" id="SM00849"/>
    </source>
</evidence>
<sequence length="293" mass="31169">MRVTFLGTGCPVPSPHRFGPSQVVRHGDTAILIDCGSGVTQRLAAAGLSGADLDAVLLTHLHSDHVMDVFQLILSSWHQGRQRPQKIFGPPGTKVYVDGLMALWRAEMDQRIAHERRPSTSALETEVTEFGPGWVGRFGEMEVSAVQVDHRPVVHAYGFALTACGRRLVVSGDTRPCEGLVEAARGADVLVHEVVARGGMPVVEGVRTAETVANVESYHTRSDQVGAVAAEAGVGCLVLTHVTPPGTDRAALLEEVGKHYGGPVVVAEDLATIDVERMRVTFASGGVVALGRH</sequence>
<dbReference type="OrthoDB" id="527344at2759"/>
<proteinExistence type="predicted"/>
<evidence type="ECO:0000313" key="4">
    <source>
        <dbReference type="Proteomes" id="UP000708148"/>
    </source>
</evidence>
<evidence type="ECO:0000256" key="1">
    <source>
        <dbReference type="ARBA" id="ARBA00022801"/>
    </source>
</evidence>
<dbReference type="Pfam" id="PF23023">
    <property type="entry name" value="Anti-Pycsar_Apyc1"/>
    <property type="match status" value="1"/>
</dbReference>
<dbReference type="SMART" id="SM00849">
    <property type="entry name" value="Lactamase_B"/>
    <property type="match status" value="1"/>
</dbReference>
<dbReference type="InterPro" id="IPR044094">
    <property type="entry name" value="AtsA-like_MBL-fold"/>
</dbReference>
<name>A0A8S1J068_9CHLO</name>
<accession>A0A8S1J068</accession>
<dbReference type="EMBL" id="CAJHUC010001278">
    <property type="protein sequence ID" value="CAD7700487.1"/>
    <property type="molecule type" value="Genomic_DNA"/>
</dbReference>
<protein>
    <recommendedName>
        <fullName evidence="2">Metallo-beta-lactamase domain-containing protein</fullName>
    </recommendedName>
</protein>
<dbReference type="SUPFAM" id="SSF56281">
    <property type="entry name" value="Metallo-hydrolase/oxidoreductase"/>
    <property type="match status" value="1"/>
</dbReference>
<dbReference type="InterPro" id="IPR036866">
    <property type="entry name" value="RibonucZ/Hydroxyglut_hydro"/>
</dbReference>
<reference evidence="3" key="1">
    <citation type="submission" date="2020-12" db="EMBL/GenBank/DDBJ databases">
        <authorList>
            <person name="Iha C."/>
        </authorList>
    </citation>
    <scope>NUCLEOTIDE SEQUENCE</scope>
</reference>
<evidence type="ECO:0000313" key="3">
    <source>
        <dbReference type="EMBL" id="CAD7700487.1"/>
    </source>
</evidence>
<dbReference type="GO" id="GO:0042781">
    <property type="term" value="F:3'-tRNA processing endoribonuclease activity"/>
    <property type="evidence" value="ECO:0007669"/>
    <property type="project" value="TreeGrafter"/>
</dbReference>